<evidence type="ECO:0000256" key="7">
    <source>
        <dbReference type="ARBA" id="ARBA00023204"/>
    </source>
</evidence>
<evidence type="ECO:0000256" key="11">
    <source>
        <dbReference type="SAM" id="MobiDB-lite"/>
    </source>
</evidence>
<dbReference type="InterPro" id="IPR036678">
    <property type="entry name" value="MutS_con_dom_sf"/>
</dbReference>
<name>A0ABT3ZPM1_9BURK</name>
<dbReference type="Proteomes" id="UP001082899">
    <property type="component" value="Unassembled WGS sequence"/>
</dbReference>
<dbReference type="InterPro" id="IPR007860">
    <property type="entry name" value="DNA_mmatch_repair_MutS_con_dom"/>
</dbReference>
<dbReference type="SMART" id="SM00534">
    <property type="entry name" value="MUTSac"/>
    <property type="match status" value="1"/>
</dbReference>
<gene>
    <name evidence="9 13" type="primary">mutS</name>
    <name evidence="13" type="ORF">OVY01_11710</name>
</gene>
<organism evidence="13 14">
    <name type="scientific">Robbsia betulipollinis</name>
    <dbReference type="NCBI Taxonomy" id="2981849"/>
    <lineage>
        <taxon>Bacteria</taxon>
        <taxon>Pseudomonadati</taxon>
        <taxon>Pseudomonadota</taxon>
        <taxon>Betaproteobacteria</taxon>
        <taxon>Burkholderiales</taxon>
        <taxon>Burkholderiaceae</taxon>
        <taxon>Robbsia</taxon>
    </lineage>
</organism>
<reference evidence="13" key="1">
    <citation type="submission" date="2022-11" db="EMBL/GenBank/DDBJ databases">
        <title>Robbsia betulipollinis sp. nov., isolated from pollen of birch (Betula pendula).</title>
        <authorList>
            <person name="Shi H."/>
            <person name="Ambika Manirajan B."/>
            <person name="Ratering S."/>
            <person name="Geissler-Plaum R."/>
            <person name="Schnell S."/>
        </authorList>
    </citation>
    <scope>NUCLEOTIDE SEQUENCE</scope>
    <source>
        <strain evidence="13">Bb-Pol-6</strain>
    </source>
</reference>
<dbReference type="InterPro" id="IPR045076">
    <property type="entry name" value="MutS"/>
</dbReference>
<evidence type="ECO:0000256" key="9">
    <source>
        <dbReference type="HAMAP-Rule" id="MF_00096"/>
    </source>
</evidence>
<dbReference type="NCBIfam" id="TIGR01070">
    <property type="entry name" value="mutS1"/>
    <property type="match status" value="1"/>
</dbReference>
<keyword evidence="14" id="KW-1185">Reference proteome</keyword>
<evidence type="ECO:0000256" key="6">
    <source>
        <dbReference type="ARBA" id="ARBA00023125"/>
    </source>
</evidence>
<dbReference type="InterPro" id="IPR005748">
    <property type="entry name" value="DNA_mismatch_repair_MutS"/>
</dbReference>
<feature type="domain" description="DNA mismatch repair proteins mutS family" evidence="12">
    <location>
        <begin position="695"/>
        <end position="711"/>
    </location>
</feature>
<evidence type="ECO:0000256" key="4">
    <source>
        <dbReference type="ARBA" id="ARBA00022763"/>
    </source>
</evidence>
<dbReference type="InterPro" id="IPR036187">
    <property type="entry name" value="DNA_mismatch_repair_MutS_sf"/>
</dbReference>
<dbReference type="Pfam" id="PF05190">
    <property type="entry name" value="MutS_IV"/>
    <property type="match status" value="1"/>
</dbReference>
<dbReference type="PIRSF" id="PIRSF037677">
    <property type="entry name" value="DNA_mis_repair_Msh6"/>
    <property type="match status" value="1"/>
</dbReference>
<dbReference type="Pfam" id="PF05188">
    <property type="entry name" value="MutS_II"/>
    <property type="match status" value="1"/>
</dbReference>
<dbReference type="Gene3D" id="3.40.50.300">
    <property type="entry name" value="P-loop containing nucleotide triphosphate hydrolases"/>
    <property type="match status" value="1"/>
</dbReference>
<evidence type="ECO:0000256" key="5">
    <source>
        <dbReference type="ARBA" id="ARBA00022840"/>
    </source>
</evidence>
<dbReference type="RefSeq" id="WP_267847599.1">
    <property type="nucleotide sequence ID" value="NZ_JAPMXC010000001.1"/>
</dbReference>
<comment type="function">
    <text evidence="8 9">This protein is involved in the repair of mismatches in DNA. It is possible that it carries out the mismatch recognition step. This protein has a weak ATPase activity.</text>
</comment>
<dbReference type="SUPFAM" id="SSF52540">
    <property type="entry name" value="P-loop containing nucleoside triphosphate hydrolases"/>
    <property type="match status" value="1"/>
</dbReference>
<evidence type="ECO:0000256" key="1">
    <source>
        <dbReference type="ARBA" id="ARBA00006271"/>
    </source>
</evidence>
<evidence type="ECO:0000256" key="8">
    <source>
        <dbReference type="ARBA" id="ARBA00024647"/>
    </source>
</evidence>
<proteinExistence type="inferred from homology"/>
<feature type="binding site" evidence="9">
    <location>
        <begin position="621"/>
        <end position="628"/>
    </location>
    <ligand>
        <name>ATP</name>
        <dbReference type="ChEBI" id="CHEBI:30616"/>
    </ligand>
</feature>
<dbReference type="InterPro" id="IPR007861">
    <property type="entry name" value="DNA_mismatch_repair_MutS_clamp"/>
</dbReference>
<dbReference type="Pfam" id="PF01624">
    <property type="entry name" value="MutS_I"/>
    <property type="match status" value="1"/>
</dbReference>
<accession>A0ABT3ZPM1</accession>
<dbReference type="SUPFAM" id="SSF48334">
    <property type="entry name" value="DNA repair protein MutS, domain III"/>
    <property type="match status" value="1"/>
</dbReference>
<comment type="caution">
    <text evidence="13">The sequence shown here is derived from an EMBL/GenBank/DDBJ whole genome shotgun (WGS) entry which is preliminary data.</text>
</comment>
<dbReference type="Gene3D" id="6.10.140.430">
    <property type="match status" value="1"/>
</dbReference>
<feature type="region of interest" description="Disordered" evidence="11">
    <location>
        <begin position="824"/>
        <end position="869"/>
    </location>
</feature>
<dbReference type="InterPro" id="IPR016151">
    <property type="entry name" value="DNA_mismatch_repair_MutS_N"/>
</dbReference>
<dbReference type="PANTHER" id="PTHR11361">
    <property type="entry name" value="DNA MISMATCH REPAIR PROTEIN MUTS FAMILY MEMBER"/>
    <property type="match status" value="1"/>
</dbReference>
<dbReference type="Pfam" id="PF00488">
    <property type="entry name" value="MutS_V"/>
    <property type="match status" value="1"/>
</dbReference>
<dbReference type="HAMAP" id="MF_00096">
    <property type="entry name" value="MutS"/>
    <property type="match status" value="1"/>
</dbReference>
<evidence type="ECO:0000259" key="12">
    <source>
        <dbReference type="PROSITE" id="PS00486"/>
    </source>
</evidence>
<dbReference type="EMBL" id="JAPMXC010000001">
    <property type="protein sequence ID" value="MCY0387890.1"/>
    <property type="molecule type" value="Genomic_DNA"/>
</dbReference>
<dbReference type="Gene3D" id="1.10.1420.10">
    <property type="match status" value="2"/>
</dbReference>
<keyword evidence="7 9" id="KW-0234">DNA repair</keyword>
<dbReference type="SMART" id="SM00533">
    <property type="entry name" value="MUTSd"/>
    <property type="match status" value="1"/>
</dbReference>
<evidence type="ECO:0000256" key="3">
    <source>
        <dbReference type="ARBA" id="ARBA00022741"/>
    </source>
</evidence>
<dbReference type="Pfam" id="PF05192">
    <property type="entry name" value="MutS_III"/>
    <property type="match status" value="1"/>
</dbReference>
<dbReference type="NCBIfam" id="NF003810">
    <property type="entry name" value="PRK05399.1"/>
    <property type="match status" value="1"/>
</dbReference>
<dbReference type="InterPro" id="IPR027417">
    <property type="entry name" value="P-loop_NTPase"/>
</dbReference>
<dbReference type="PROSITE" id="PS00486">
    <property type="entry name" value="DNA_MISMATCH_REPAIR_2"/>
    <property type="match status" value="1"/>
</dbReference>
<dbReference type="InterPro" id="IPR007695">
    <property type="entry name" value="DNA_mismatch_repair_MutS-lik_N"/>
</dbReference>
<dbReference type="SUPFAM" id="SSF55271">
    <property type="entry name" value="DNA repair protein MutS, domain I"/>
    <property type="match status" value="1"/>
</dbReference>
<dbReference type="InterPro" id="IPR017261">
    <property type="entry name" value="DNA_mismatch_repair_MutS/MSH"/>
</dbReference>
<dbReference type="Gene3D" id="3.40.1170.10">
    <property type="entry name" value="DNA repair protein MutS, domain I"/>
    <property type="match status" value="1"/>
</dbReference>
<evidence type="ECO:0000313" key="13">
    <source>
        <dbReference type="EMBL" id="MCY0387890.1"/>
    </source>
</evidence>
<dbReference type="PANTHER" id="PTHR11361:SF34">
    <property type="entry name" value="DNA MISMATCH REPAIR PROTEIN MSH1, MITOCHONDRIAL"/>
    <property type="match status" value="1"/>
</dbReference>
<keyword evidence="6 9" id="KW-0238">DNA-binding</keyword>
<sequence length="914" mass="98730">MEKHTPMMQQYLGIKAAHPHTLVFYRMGDFYELFYDDAEKAARLLDLTLTQRGASNGVPIRMAGIPHHASEQYLAKLVAMGESVAICEQIGDPATSKGPVERKVVRVVTPGTLTDAALLADKRDAYLLAVSFVPAKRGAAALVGLAWLNLASGGLRLAETTPAALATLLERIRPAETLIADGATPAEWTSGGAGALTRVPVWHFDAPGGHERLCQQLGVQTLDGFGGQGLSAACGAAGALLIYAAATQGRQLTHIQSLKVERESEYIGLDPATRRNLELTETLRGTDAPTLMSLLDSCCSSMGSRLLRHWLHHAPRDADVARARHQAIGALLADDPRGGGIAPLRQTLSRIADVERISGRIALQSARPRDLSSLRDTFAALPRLQAELATLTGDASVLVTLHAALTPPDETLALLRETIADEPAAMVRDGGVIARGYDAQLDELRDISENCSQFLIDLETRERARTGIANLRVEYNRVHGFYIEVTRGQTDKVPDDYRRRQTLKNAERYITPELKSFEDKALSAQDRALARERLLYDGVLQTLLAHIGPCQRVAAALAQLDVLAAFAERATALDWNAPQLVADEGIEIEAGRHPVVEAQIAHFTANDCRFHDERRMLLVTGPNMGGKSTFMRQTALIVLLAYVGSYVPARRARIGPIDRIFTRIGAADDLAGGRSTFMVEMTEAAAILNEASARSLVLMDEIGRGTSTFDGLALAWAIARHLLAHNRCFTLFATHYFELTQLPESFPQAANVHLSAVEHGKGIVFLHAVDDGPASQSYGLQVAQLAGVPGAVIRAARKHLVLLERQSLGHPTPQLDLFAPDEATTDASFDDPAPPDGPDSAVPEDGDALAHDGMNSSATASVPVAGMPPAEHAALARRLAQIDPDELRPKEALDVLYELRAILYPRRADGDPDR</sequence>
<comment type="similarity">
    <text evidence="1 9 10">Belongs to the DNA mismatch repair MutS family.</text>
</comment>
<evidence type="ECO:0000313" key="14">
    <source>
        <dbReference type="Proteomes" id="UP001082899"/>
    </source>
</evidence>
<keyword evidence="5 9" id="KW-0067">ATP-binding</keyword>
<dbReference type="InterPro" id="IPR000432">
    <property type="entry name" value="DNA_mismatch_repair_MutS_C"/>
</dbReference>
<protein>
    <recommendedName>
        <fullName evidence="2 9">DNA mismatch repair protein MutS</fullName>
    </recommendedName>
</protein>
<dbReference type="Gene3D" id="3.30.420.110">
    <property type="entry name" value="MutS, connector domain"/>
    <property type="match status" value="1"/>
</dbReference>
<evidence type="ECO:0000256" key="2">
    <source>
        <dbReference type="ARBA" id="ARBA00021982"/>
    </source>
</evidence>
<keyword evidence="4 9" id="KW-0227">DNA damage</keyword>
<dbReference type="SUPFAM" id="SSF53150">
    <property type="entry name" value="DNA repair protein MutS, domain II"/>
    <property type="match status" value="1"/>
</dbReference>
<dbReference type="CDD" id="cd03284">
    <property type="entry name" value="ABC_MutS1"/>
    <property type="match status" value="1"/>
</dbReference>
<dbReference type="InterPro" id="IPR007696">
    <property type="entry name" value="DNA_mismatch_repair_MutS_core"/>
</dbReference>
<evidence type="ECO:0000256" key="10">
    <source>
        <dbReference type="RuleBase" id="RU003756"/>
    </source>
</evidence>
<keyword evidence="3 9" id="KW-0547">Nucleotide-binding</keyword>